<reference evidence="9" key="1">
    <citation type="submission" date="2016-03" db="EMBL/GenBank/DDBJ databases">
        <authorList>
            <person name="Devillers H."/>
        </authorList>
    </citation>
    <scope>NUCLEOTIDE SEQUENCE [LARGE SCALE GENOMIC DNA]</scope>
</reference>
<dbReference type="PANTHER" id="PTHR11455:SF18">
    <property type="entry name" value="SI:CH1073-390K14.1"/>
    <property type="match status" value="1"/>
</dbReference>
<dbReference type="PANTHER" id="PTHR11455">
    <property type="entry name" value="CRYPTOCHROME"/>
    <property type="match status" value="1"/>
</dbReference>
<dbReference type="InterPro" id="IPR036155">
    <property type="entry name" value="Crypto/Photolyase_N_sf"/>
</dbReference>
<gene>
    <name evidence="8" type="ORF">LAMI_0H14554G</name>
</gene>
<evidence type="ECO:0000256" key="4">
    <source>
        <dbReference type="ARBA" id="ARBA00022991"/>
    </source>
</evidence>
<keyword evidence="3 5" id="KW-0274">FAD</keyword>
<feature type="binding site" evidence="5">
    <location>
        <position position="329"/>
    </location>
    <ligand>
        <name>FAD</name>
        <dbReference type="ChEBI" id="CHEBI:57692"/>
    </ligand>
</feature>
<sequence>MKRSASPVAETAKKLKISESFEEYYRPDPTYYPHPISWKKANEFNNGKRRKPCDLLDDYIKSQKVSNSAEISTVLHWFRMDHRLQDNTAFSAAVEKFRQLRKKHSDTRFVAVYTVNEHDWKAHLDSAWKLVFLREAVNSLRSSLQEIDVPLVIKNFHPKNPVLSNSHEFATWFKALCGEICGDNGVLVTANAQYETDELYRDLKIAGMTDEKFHFQVFHDQCVVQPGVLTTGKGSQYTVFTPWYKRWVKYLEEEQRGSKDIVKVNKIDVKEKVNDSVEALKALDSDEFKLAEEFTSYLPVKNIQIPTASEEAAHDLLESFIEKGKLKEYNEKKDILGLDSTSNLSCYITNGLMSTRAIVNRCFHENGALMHGDIRQNNSIENFIKEVAWRDFYRHVNCNWPYLSMEVAFKFETMEIKWENDQETFRKWCLGMTGFPIVDAIMRRLLHTGYINNRSRMIVASFLAKNLLIDWRWGERWFRKHLIDGDLASNSGGWGFCSSTGVDAQPFFRIFNMALQSQKYDPEGVFIKKWLPELKDVKEVKTLHESSLNRSKCGYPERIVDLKDSRERALAAFREVV</sequence>
<evidence type="ECO:0000256" key="2">
    <source>
        <dbReference type="ARBA" id="ARBA00022630"/>
    </source>
</evidence>
<feature type="site" description="Electron transfer via tryptophanyl radical" evidence="6">
    <location>
        <position position="494"/>
    </location>
</feature>
<dbReference type="GO" id="GO:0043153">
    <property type="term" value="P:entrainment of circadian clock by photoperiod"/>
    <property type="evidence" value="ECO:0007669"/>
    <property type="project" value="TreeGrafter"/>
</dbReference>
<dbReference type="PROSITE" id="PS00394">
    <property type="entry name" value="DNA_PHOTOLYASES_1_1"/>
    <property type="match status" value="1"/>
</dbReference>
<evidence type="ECO:0000256" key="5">
    <source>
        <dbReference type="PIRSR" id="PIRSR602081-1"/>
    </source>
</evidence>
<evidence type="ECO:0000313" key="9">
    <source>
        <dbReference type="Proteomes" id="UP000191024"/>
    </source>
</evidence>
<dbReference type="InterPro" id="IPR018394">
    <property type="entry name" value="DNA_photolyase_1_CS_C"/>
</dbReference>
<dbReference type="SUPFAM" id="SSF52425">
    <property type="entry name" value="Cryptochrome/photolyase, N-terminal domain"/>
    <property type="match status" value="1"/>
</dbReference>
<dbReference type="InterPro" id="IPR002081">
    <property type="entry name" value="Cryptochrome/DNA_photolyase_1"/>
</dbReference>
<keyword evidence="9" id="KW-1185">Reference proteome</keyword>
<dbReference type="InterPro" id="IPR006050">
    <property type="entry name" value="DNA_photolyase_N"/>
</dbReference>
<feature type="binding site" evidence="5">
    <location>
        <position position="383"/>
    </location>
    <ligand>
        <name>FAD</name>
        <dbReference type="ChEBI" id="CHEBI:57692"/>
    </ligand>
</feature>
<feature type="site" description="Electron transfer via tryptophanyl radical" evidence="6">
    <location>
        <position position="418"/>
    </location>
</feature>
<dbReference type="PROSITE" id="PS51645">
    <property type="entry name" value="PHR_CRY_ALPHA_BETA"/>
    <property type="match status" value="1"/>
</dbReference>
<organism evidence="8 9">
    <name type="scientific">Lachancea mirantina</name>
    <dbReference type="NCBI Taxonomy" id="1230905"/>
    <lineage>
        <taxon>Eukaryota</taxon>
        <taxon>Fungi</taxon>
        <taxon>Dikarya</taxon>
        <taxon>Ascomycota</taxon>
        <taxon>Saccharomycotina</taxon>
        <taxon>Saccharomycetes</taxon>
        <taxon>Saccharomycetales</taxon>
        <taxon>Saccharomycetaceae</taxon>
        <taxon>Lachancea</taxon>
    </lineage>
</organism>
<dbReference type="Gene3D" id="1.10.579.10">
    <property type="entry name" value="DNA Cyclobutane Dipyrimidine Photolyase, subunit A, domain 3"/>
    <property type="match status" value="1"/>
</dbReference>
<dbReference type="GO" id="GO:0005737">
    <property type="term" value="C:cytoplasm"/>
    <property type="evidence" value="ECO:0007669"/>
    <property type="project" value="TreeGrafter"/>
</dbReference>
<dbReference type="GO" id="GO:0003904">
    <property type="term" value="F:deoxyribodipyrimidine photo-lyase activity"/>
    <property type="evidence" value="ECO:0007669"/>
    <property type="project" value="TreeGrafter"/>
</dbReference>
<dbReference type="InterPro" id="IPR005101">
    <property type="entry name" value="Cryptochr/Photolyase_FAD-bd"/>
</dbReference>
<dbReference type="GO" id="GO:0071949">
    <property type="term" value="F:FAD binding"/>
    <property type="evidence" value="ECO:0007669"/>
    <property type="project" value="TreeGrafter"/>
</dbReference>
<comment type="similarity">
    <text evidence="1">Belongs to the DNA photolyase class-1 family.</text>
</comment>
<protein>
    <submittedName>
        <fullName evidence="8">LAMI_0H14554g1_1</fullName>
    </submittedName>
</protein>
<dbReference type="SUPFAM" id="SSF48173">
    <property type="entry name" value="Cryptochrome/photolyase FAD-binding domain"/>
    <property type="match status" value="1"/>
</dbReference>
<dbReference type="Pfam" id="PF03441">
    <property type="entry name" value="FAD_binding_7"/>
    <property type="match status" value="1"/>
</dbReference>
<feature type="domain" description="Photolyase/cryptochrome alpha/beta" evidence="7">
    <location>
        <begin position="72"/>
        <end position="223"/>
    </location>
</feature>
<keyword evidence="4" id="KW-0157">Chromophore</keyword>
<comment type="cofactor">
    <cofactor evidence="5">
        <name>FAD</name>
        <dbReference type="ChEBI" id="CHEBI:57692"/>
    </cofactor>
    <text evidence="5">Binds 1 FAD per subunit.</text>
</comment>
<dbReference type="Gene3D" id="1.25.40.80">
    <property type="match status" value="1"/>
</dbReference>
<feature type="binding site" evidence="5">
    <location>
        <begin position="386"/>
        <end position="393"/>
    </location>
    <ligand>
        <name>FAD</name>
        <dbReference type="ChEBI" id="CHEBI:57692"/>
    </ligand>
</feature>
<keyword evidence="2 5" id="KW-0285">Flavoprotein</keyword>
<evidence type="ECO:0000256" key="3">
    <source>
        <dbReference type="ARBA" id="ARBA00022827"/>
    </source>
</evidence>
<evidence type="ECO:0000256" key="6">
    <source>
        <dbReference type="PIRSR" id="PIRSR602081-2"/>
    </source>
</evidence>
<dbReference type="AlphaFoldDB" id="A0A1G4KIM1"/>
<dbReference type="InterPro" id="IPR014729">
    <property type="entry name" value="Rossmann-like_a/b/a_fold"/>
</dbReference>
<evidence type="ECO:0000259" key="7">
    <source>
        <dbReference type="PROSITE" id="PS51645"/>
    </source>
</evidence>
<dbReference type="PRINTS" id="PR00147">
    <property type="entry name" value="DNAPHOTLYASE"/>
</dbReference>
<evidence type="ECO:0000256" key="1">
    <source>
        <dbReference type="ARBA" id="ARBA00005862"/>
    </source>
</evidence>
<dbReference type="Pfam" id="PF00875">
    <property type="entry name" value="DNA_photolyase"/>
    <property type="match status" value="1"/>
</dbReference>
<dbReference type="Gene3D" id="3.40.50.620">
    <property type="entry name" value="HUPs"/>
    <property type="match status" value="1"/>
</dbReference>
<evidence type="ECO:0000313" key="8">
    <source>
        <dbReference type="EMBL" id="SCV04243.1"/>
    </source>
</evidence>
<dbReference type="InterPro" id="IPR036134">
    <property type="entry name" value="Crypto/Photolyase_FAD-like_sf"/>
</dbReference>
<dbReference type="GO" id="GO:0006950">
    <property type="term" value="P:response to stress"/>
    <property type="evidence" value="ECO:0007669"/>
    <property type="project" value="UniProtKB-ARBA"/>
</dbReference>
<dbReference type="EMBL" id="LT598468">
    <property type="protein sequence ID" value="SCV04243.1"/>
    <property type="molecule type" value="Genomic_DNA"/>
</dbReference>
<feature type="site" description="Electron transfer via tryptophanyl radical" evidence="6">
    <location>
        <position position="471"/>
    </location>
</feature>
<feature type="binding site" evidence="5">
    <location>
        <begin position="341"/>
        <end position="345"/>
    </location>
    <ligand>
        <name>FAD</name>
        <dbReference type="ChEBI" id="CHEBI:57692"/>
    </ligand>
</feature>
<accession>A0A1G4KIM1</accession>
<dbReference type="GO" id="GO:0005634">
    <property type="term" value="C:nucleus"/>
    <property type="evidence" value="ECO:0007669"/>
    <property type="project" value="TreeGrafter"/>
</dbReference>
<dbReference type="GO" id="GO:0032922">
    <property type="term" value="P:circadian regulation of gene expression"/>
    <property type="evidence" value="ECO:0007669"/>
    <property type="project" value="TreeGrafter"/>
</dbReference>
<dbReference type="OrthoDB" id="435881at2759"/>
<dbReference type="GO" id="GO:0003677">
    <property type="term" value="F:DNA binding"/>
    <property type="evidence" value="ECO:0007669"/>
    <property type="project" value="TreeGrafter"/>
</dbReference>
<dbReference type="GO" id="GO:0006139">
    <property type="term" value="P:nucleobase-containing compound metabolic process"/>
    <property type="evidence" value="ECO:0007669"/>
    <property type="project" value="UniProtKB-ARBA"/>
</dbReference>
<proteinExistence type="inferred from homology"/>
<dbReference type="Proteomes" id="UP000191024">
    <property type="component" value="Chromosome H"/>
</dbReference>
<dbReference type="PROSITE" id="PS00691">
    <property type="entry name" value="DNA_PHOTOLYASES_1_2"/>
    <property type="match status" value="1"/>
</dbReference>
<feature type="binding site" evidence="5">
    <location>
        <begin position="484"/>
        <end position="486"/>
    </location>
    <ligand>
        <name>FAD</name>
        <dbReference type="ChEBI" id="CHEBI:57692"/>
    </ligand>
</feature>
<name>A0A1G4KIM1_9SACH</name>
<dbReference type="STRING" id="1230905.A0A1G4KIM1"/>